<dbReference type="Proteomes" id="UP001501676">
    <property type="component" value="Unassembled WGS sequence"/>
</dbReference>
<name>A0ABP6TAD7_9ACTN</name>
<evidence type="ECO:0000256" key="2">
    <source>
        <dbReference type="ARBA" id="ARBA00007639"/>
    </source>
</evidence>
<protein>
    <submittedName>
        <fullName evidence="5">Substrate-binding domain-containing protein</fullName>
    </submittedName>
</protein>
<feature type="domain" description="Periplasmic binding protein" evidence="4">
    <location>
        <begin position="60"/>
        <end position="319"/>
    </location>
</feature>
<evidence type="ECO:0000256" key="1">
    <source>
        <dbReference type="ARBA" id="ARBA00004196"/>
    </source>
</evidence>
<organism evidence="5 6">
    <name type="scientific">Cryptosporangium minutisporangium</name>
    <dbReference type="NCBI Taxonomy" id="113569"/>
    <lineage>
        <taxon>Bacteria</taxon>
        <taxon>Bacillati</taxon>
        <taxon>Actinomycetota</taxon>
        <taxon>Actinomycetes</taxon>
        <taxon>Cryptosporangiales</taxon>
        <taxon>Cryptosporangiaceae</taxon>
        <taxon>Cryptosporangium</taxon>
    </lineage>
</organism>
<dbReference type="PANTHER" id="PTHR46847">
    <property type="entry name" value="D-ALLOSE-BINDING PERIPLASMIC PROTEIN-RELATED"/>
    <property type="match status" value="1"/>
</dbReference>
<sequence>MLGSFIVRVVTHPPLPRRRRPVARAAAAVLACAALALTTGCGTPEESDAATGVPDTTRLGVVLPDSTTDVWDRLRGAAVDQGATSGVEVSADSADDGLDAAAQVRKVSAFAPEQLSCFAIAPVDPTALVKPLAAFAQKGVPIFNVGLRLNEAAAKEAKVPIASFIGPSDQEIGHQAARKMLTVVPKDSEVAMVLGSEADTNAAQQRLGFKEAAEGSLRVSMTQSTADDYKTAVSVVTDTINAAPNLRGIFASSDTIGRAAAKAIADLGKKGTIKVISVGGTEDGLRAVKSGELTATVATYSAAVGEVLVRACREVADGKTVKPRLTTQSWLVDQANVAAELAAYPDATQPFPDPLV</sequence>
<evidence type="ECO:0000313" key="5">
    <source>
        <dbReference type="EMBL" id="GAA3395953.1"/>
    </source>
</evidence>
<comment type="caution">
    <text evidence="5">The sequence shown here is derived from an EMBL/GenBank/DDBJ whole genome shotgun (WGS) entry which is preliminary data.</text>
</comment>
<dbReference type="SUPFAM" id="SSF53822">
    <property type="entry name" value="Periplasmic binding protein-like I"/>
    <property type="match status" value="1"/>
</dbReference>
<evidence type="ECO:0000313" key="6">
    <source>
        <dbReference type="Proteomes" id="UP001501676"/>
    </source>
</evidence>
<dbReference type="EMBL" id="BAAAYN010000051">
    <property type="protein sequence ID" value="GAA3395953.1"/>
    <property type="molecule type" value="Genomic_DNA"/>
</dbReference>
<accession>A0ABP6TAD7</accession>
<dbReference type="PANTHER" id="PTHR46847:SF1">
    <property type="entry name" value="D-ALLOSE-BINDING PERIPLASMIC PROTEIN-RELATED"/>
    <property type="match status" value="1"/>
</dbReference>
<evidence type="ECO:0000259" key="4">
    <source>
        <dbReference type="Pfam" id="PF13407"/>
    </source>
</evidence>
<dbReference type="Pfam" id="PF13407">
    <property type="entry name" value="Peripla_BP_4"/>
    <property type="match status" value="1"/>
</dbReference>
<keyword evidence="6" id="KW-1185">Reference proteome</keyword>
<dbReference type="InterPro" id="IPR028082">
    <property type="entry name" value="Peripla_BP_I"/>
</dbReference>
<dbReference type="Gene3D" id="3.40.50.2300">
    <property type="match status" value="2"/>
</dbReference>
<reference evidence="6" key="1">
    <citation type="journal article" date="2019" name="Int. J. Syst. Evol. Microbiol.">
        <title>The Global Catalogue of Microorganisms (GCM) 10K type strain sequencing project: providing services to taxonomists for standard genome sequencing and annotation.</title>
        <authorList>
            <consortium name="The Broad Institute Genomics Platform"/>
            <consortium name="The Broad Institute Genome Sequencing Center for Infectious Disease"/>
            <person name="Wu L."/>
            <person name="Ma J."/>
        </authorList>
    </citation>
    <scope>NUCLEOTIDE SEQUENCE [LARGE SCALE GENOMIC DNA]</scope>
    <source>
        <strain evidence="6">JCM 9458</strain>
    </source>
</reference>
<dbReference type="InterPro" id="IPR025997">
    <property type="entry name" value="SBP_2_dom"/>
</dbReference>
<evidence type="ECO:0000256" key="3">
    <source>
        <dbReference type="ARBA" id="ARBA00022729"/>
    </source>
</evidence>
<gene>
    <name evidence="5" type="ORF">GCM10020369_70860</name>
</gene>
<comment type="similarity">
    <text evidence="2">Belongs to the bacterial solute-binding protein 2 family.</text>
</comment>
<keyword evidence="3" id="KW-0732">Signal</keyword>
<proteinExistence type="inferred from homology"/>
<comment type="subcellular location">
    <subcellularLocation>
        <location evidence="1">Cell envelope</location>
    </subcellularLocation>
</comment>